<protein>
    <submittedName>
        <fullName evidence="2">DNA-binding transcriptional regulator, MarR family</fullName>
    </submittedName>
</protein>
<dbReference type="Proteomes" id="UP000198761">
    <property type="component" value="Unassembled WGS sequence"/>
</dbReference>
<dbReference type="EMBL" id="FOCE01000005">
    <property type="protein sequence ID" value="SEN46769.1"/>
    <property type="molecule type" value="Genomic_DNA"/>
</dbReference>
<proteinExistence type="predicted"/>
<dbReference type="RefSeq" id="WP_091301175.1">
    <property type="nucleotide sequence ID" value="NZ_FOCE01000005.1"/>
</dbReference>
<dbReference type="GO" id="GO:0003700">
    <property type="term" value="F:DNA-binding transcription factor activity"/>
    <property type="evidence" value="ECO:0007669"/>
    <property type="project" value="InterPro"/>
</dbReference>
<dbReference type="InterPro" id="IPR036388">
    <property type="entry name" value="WH-like_DNA-bd_sf"/>
</dbReference>
<gene>
    <name evidence="2" type="ORF">SAMN04488103_105151</name>
</gene>
<dbReference type="PRINTS" id="PR00598">
    <property type="entry name" value="HTHMARR"/>
</dbReference>
<dbReference type="PANTHER" id="PTHR33164:SF43">
    <property type="entry name" value="HTH-TYPE TRANSCRIPTIONAL REPRESSOR YETL"/>
    <property type="match status" value="1"/>
</dbReference>
<reference evidence="2 3" key="1">
    <citation type="submission" date="2016-10" db="EMBL/GenBank/DDBJ databases">
        <authorList>
            <person name="de Groot N.N."/>
        </authorList>
    </citation>
    <scope>NUCLEOTIDE SEQUENCE [LARGE SCALE GENOMIC DNA]</scope>
    <source>
        <strain evidence="2 3">DSM 3857</strain>
    </source>
</reference>
<accession>A0A1H8GSJ2</accession>
<dbReference type="GO" id="GO:0006950">
    <property type="term" value="P:response to stress"/>
    <property type="evidence" value="ECO:0007669"/>
    <property type="project" value="TreeGrafter"/>
</dbReference>
<dbReference type="InterPro" id="IPR039422">
    <property type="entry name" value="MarR/SlyA-like"/>
</dbReference>
<dbReference type="AlphaFoldDB" id="A0A1H8GSJ2"/>
<evidence type="ECO:0000313" key="2">
    <source>
        <dbReference type="EMBL" id="SEN46769.1"/>
    </source>
</evidence>
<dbReference type="STRING" id="933059.SAMN04488103_105151"/>
<dbReference type="Pfam" id="PF12802">
    <property type="entry name" value="MarR_2"/>
    <property type="match status" value="1"/>
</dbReference>
<name>A0A1H8GSJ2_9RHOB</name>
<dbReference type="SMART" id="SM00347">
    <property type="entry name" value="HTH_MARR"/>
    <property type="match status" value="1"/>
</dbReference>
<feature type="domain" description="HTH marR-type" evidence="1">
    <location>
        <begin position="16"/>
        <end position="151"/>
    </location>
</feature>
<dbReference type="SUPFAM" id="SSF46785">
    <property type="entry name" value="Winged helix' DNA-binding domain"/>
    <property type="match status" value="1"/>
</dbReference>
<dbReference type="InterPro" id="IPR036390">
    <property type="entry name" value="WH_DNA-bd_sf"/>
</dbReference>
<dbReference type="PROSITE" id="PS50995">
    <property type="entry name" value="HTH_MARR_2"/>
    <property type="match status" value="1"/>
</dbReference>
<dbReference type="InterPro" id="IPR000835">
    <property type="entry name" value="HTH_MarR-typ"/>
</dbReference>
<keyword evidence="3" id="KW-1185">Reference proteome</keyword>
<organism evidence="2 3">
    <name type="scientific">Gemmobacter aquatilis</name>
    <dbReference type="NCBI Taxonomy" id="933059"/>
    <lineage>
        <taxon>Bacteria</taxon>
        <taxon>Pseudomonadati</taxon>
        <taxon>Pseudomonadota</taxon>
        <taxon>Alphaproteobacteria</taxon>
        <taxon>Rhodobacterales</taxon>
        <taxon>Paracoccaceae</taxon>
        <taxon>Gemmobacter</taxon>
    </lineage>
</organism>
<evidence type="ECO:0000313" key="3">
    <source>
        <dbReference type="Proteomes" id="UP000198761"/>
    </source>
</evidence>
<evidence type="ECO:0000259" key="1">
    <source>
        <dbReference type="PROSITE" id="PS50995"/>
    </source>
</evidence>
<dbReference type="PANTHER" id="PTHR33164">
    <property type="entry name" value="TRANSCRIPTIONAL REGULATOR, MARR FAMILY"/>
    <property type="match status" value="1"/>
</dbReference>
<keyword evidence="2" id="KW-0238">DNA-binding</keyword>
<dbReference type="GO" id="GO:0003677">
    <property type="term" value="F:DNA binding"/>
    <property type="evidence" value="ECO:0007669"/>
    <property type="project" value="UniProtKB-KW"/>
</dbReference>
<dbReference type="OrthoDB" id="511972at2"/>
<dbReference type="Gene3D" id="1.10.10.10">
    <property type="entry name" value="Winged helix-like DNA-binding domain superfamily/Winged helix DNA-binding domain"/>
    <property type="match status" value="1"/>
</dbReference>
<sequence>MKQDVDPSDPLGLSLANRMAFRLYQCANMLNKTGTKALERHEVTTQQWAILGALVRDRWVGGIAVRDLAALLMVSRQNLTGVLSRLEARGLVERTVDANDNRSRLIKLTPAGWQRWSDMQADIAAYYADAMRDLSNNDMIHMLHYMDRLRQNLRAVDDAQGGED</sequence>